<dbReference type="PANTHER" id="PTHR37829">
    <property type="entry name" value="PHAGE-LIKE ELEMENT PBSX PROTEIN XKDT"/>
    <property type="match status" value="1"/>
</dbReference>
<dbReference type="InterPro" id="IPR006949">
    <property type="entry name" value="Barrel_Baseplate_J-like"/>
</dbReference>
<keyword evidence="3" id="KW-1185">Reference proteome</keyword>
<evidence type="ECO:0000259" key="1">
    <source>
        <dbReference type="Pfam" id="PF04865"/>
    </source>
</evidence>
<evidence type="ECO:0000313" key="2">
    <source>
        <dbReference type="EMBL" id="GLC88266.1"/>
    </source>
</evidence>
<reference evidence="2" key="1">
    <citation type="submission" date="2022-08" db="EMBL/GenBank/DDBJ databases">
        <title>Draft genome sequence of Lysinibacillus sp. strain KH24.</title>
        <authorList>
            <person name="Kanbe H."/>
            <person name="Itoh H."/>
        </authorList>
    </citation>
    <scope>NUCLEOTIDE SEQUENCE</scope>
    <source>
        <strain evidence="2">KH24</strain>
    </source>
</reference>
<comment type="caution">
    <text evidence="2">The sequence shown here is derived from an EMBL/GenBank/DDBJ whole genome shotgun (WGS) entry which is preliminary data.</text>
</comment>
<protein>
    <submittedName>
        <fullName evidence="2">Phage baseplate protein</fullName>
    </submittedName>
</protein>
<evidence type="ECO:0000313" key="3">
    <source>
        <dbReference type="Proteomes" id="UP001065593"/>
    </source>
</evidence>
<feature type="domain" description="Baseplate protein J-like barrel" evidence="1">
    <location>
        <begin position="95"/>
        <end position="175"/>
    </location>
</feature>
<organism evidence="2 3">
    <name type="scientific">Lysinibacillus piscis</name>
    <dbReference type="NCBI Taxonomy" id="2518931"/>
    <lineage>
        <taxon>Bacteria</taxon>
        <taxon>Bacillati</taxon>
        <taxon>Bacillota</taxon>
        <taxon>Bacilli</taxon>
        <taxon>Bacillales</taxon>
        <taxon>Bacillaceae</taxon>
        <taxon>Lysinibacillus</taxon>
    </lineage>
</organism>
<proteinExistence type="predicted"/>
<dbReference type="Proteomes" id="UP001065593">
    <property type="component" value="Unassembled WGS sequence"/>
</dbReference>
<dbReference type="RefSeq" id="WP_264988030.1">
    <property type="nucleotide sequence ID" value="NZ_BRZA01000002.1"/>
</dbReference>
<dbReference type="PANTHER" id="PTHR37829:SF3">
    <property type="entry name" value="PROTEIN JAYE-RELATED"/>
    <property type="match status" value="1"/>
</dbReference>
<name>A0ABQ5NJL9_9BACI</name>
<dbReference type="Pfam" id="PF04865">
    <property type="entry name" value="Baseplate_J"/>
    <property type="match status" value="1"/>
</dbReference>
<gene>
    <name evidence="2" type="ORF">LYSBPC_13930</name>
</gene>
<dbReference type="InterPro" id="IPR052399">
    <property type="entry name" value="Phage_Baseplate_Assmbl_Protein"/>
</dbReference>
<sequence>MLTKSGFKRQRMADYLPIMEEQARELFGEDADLSDRTPLGKFLHLQAQQRAEDNEQLEMVYNARFIDTSEGATLEANVKRALLTRKRWIKATGEVTVQLSKGAKINTGDLFRTKYNVYFKALETVQAVEDGNYRIPVEALEYGAIGNIEPNDLCIIVNPQSGIHSVVNQDAFFNGQDEESDEELQDRYYASLGKVGARRVESIEANVLDEVAGVRAAIAIENDTNVEDAEGRPPHSVETVVLGGLDEEIAMAIFKKKGGGIRAYGSTVYTFTDNRGIVHEIGFTRATTVNVYVKVYIKKSNQFPISGENLVIAQLVKYVGGTYDGTLYHGVGMSTDVICTKAEARILSIDGVEDVRVEFSIDGVTYEAQNVPIAFPEVAETDESKIEVMPLV</sequence>
<dbReference type="EMBL" id="BRZA01000002">
    <property type="protein sequence ID" value="GLC88266.1"/>
    <property type="molecule type" value="Genomic_DNA"/>
</dbReference>
<accession>A0ABQ5NJL9</accession>